<feature type="transmembrane region" description="Helical" evidence="5">
    <location>
        <begin position="372"/>
        <end position="392"/>
    </location>
</feature>
<evidence type="ECO:0008006" key="8">
    <source>
        <dbReference type="Google" id="ProtNLM"/>
    </source>
</evidence>
<keyword evidence="2 5" id="KW-0812">Transmembrane</keyword>
<dbReference type="SUPFAM" id="SSF103473">
    <property type="entry name" value="MFS general substrate transporter"/>
    <property type="match status" value="1"/>
</dbReference>
<dbReference type="InterPro" id="IPR051617">
    <property type="entry name" value="UNC-93-like_regulator"/>
</dbReference>
<dbReference type="Pfam" id="PF07690">
    <property type="entry name" value="MFS_1"/>
    <property type="match status" value="1"/>
</dbReference>
<dbReference type="GO" id="GO:0016020">
    <property type="term" value="C:membrane"/>
    <property type="evidence" value="ECO:0007669"/>
    <property type="project" value="UniProtKB-SubCell"/>
</dbReference>
<dbReference type="Proteomes" id="UP000249363">
    <property type="component" value="Unassembled WGS sequence"/>
</dbReference>
<gene>
    <name evidence="6" type="ORF">BHQ10_002036</name>
</gene>
<dbReference type="AlphaFoldDB" id="A0A364KR48"/>
<comment type="caution">
    <text evidence="6">The sequence shown here is derived from an EMBL/GenBank/DDBJ whole genome shotgun (WGS) entry which is preliminary data.</text>
</comment>
<evidence type="ECO:0000313" key="7">
    <source>
        <dbReference type="Proteomes" id="UP000249363"/>
    </source>
</evidence>
<keyword evidence="7" id="KW-1185">Reference proteome</keyword>
<feature type="transmembrane region" description="Helical" evidence="5">
    <location>
        <begin position="105"/>
        <end position="133"/>
    </location>
</feature>
<evidence type="ECO:0000256" key="2">
    <source>
        <dbReference type="ARBA" id="ARBA00022692"/>
    </source>
</evidence>
<reference evidence="6 7" key="1">
    <citation type="journal article" date="2017" name="Biotechnol. Biofuels">
        <title>Differential beta-glucosidase expression as a function of carbon source availability in Talaromyces amestolkiae: a genomic and proteomic approach.</title>
        <authorList>
            <person name="de Eugenio L.I."/>
            <person name="Mendez-Liter J.A."/>
            <person name="Nieto-Dominguez M."/>
            <person name="Alonso L."/>
            <person name="Gil-Munoz J."/>
            <person name="Barriuso J."/>
            <person name="Prieto A."/>
            <person name="Martinez M.J."/>
        </authorList>
    </citation>
    <scope>NUCLEOTIDE SEQUENCE [LARGE SCALE GENOMIC DNA]</scope>
    <source>
        <strain evidence="6 7">CIB</strain>
    </source>
</reference>
<evidence type="ECO:0000256" key="3">
    <source>
        <dbReference type="ARBA" id="ARBA00022989"/>
    </source>
</evidence>
<feature type="transmembrane region" description="Helical" evidence="5">
    <location>
        <begin position="145"/>
        <end position="166"/>
    </location>
</feature>
<dbReference type="RefSeq" id="XP_040730541.1">
    <property type="nucleotide sequence ID" value="XM_040874138.1"/>
</dbReference>
<keyword evidence="3 5" id="KW-1133">Transmembrane helix</keyword>
<dbReference type="PANTHER" id="PTHR23294">
    <property type="entry name" value="ET TRANSLATION PRODUCT-RELATED"/>
    <property type="match status" value="1"/>
</dbReference>
<comment type="subcellular location">
    <subcellularLocation>
        <location evidence="1">Membrane</location>
        <topology evidence="1">Multi-pass membrane protein</topology>
    </subcellularLocation>
</comment>
<keyword evidence="4 5" id="KW-0472">Membrane</keyword>
<dbReference type="GO" id="GO:0022857">
    <property type="term" value="F:transmembrane transporter activity"/>
    <property type="evidence" value="ECO:0007669"/>
    <property type="project" value="InterPro"/>
</dbReference>
<feature type="transmembrane region" description="Helical" evidence="5">
    <location>
        <begin position="178"/>
        <end position="198"/>
    </location>
</feature>
<feature type="transmembrane region" description="Helical" evidence="5">
    <location>
        <begin position="80"/>
        <end position="99"/>
    </location>
</feature>
<feature type="transmembrane region" description="Helical" evidence="5">
    <location>
        <begin position="12"/>
        <end position="37"/>
    </location>
</feature>
<dbReference type="Gene3D" id="1.20.1250.20">
    <property type="entry name" value="MFS general substrate transporter like domains"/>
    <property type="match status" value="1"/>
</dbReference>
<dbReference type="GeneID" id="63791253"/>
<proteinExistence type="predicted"/>
<feature type="transmembrane region" description="Helical" evidence="5">
    <location>
        <begin position="335"/>
        <end position="360"/>
    </location>
</feature>
<feature type="transmembrane region" description="Helical" evidence="5">
    <location>
        <begin position="298"/>
        <end position="315"/>
    </location>
</feature>
<feature type="transmembrane region" description="Helical" evidence="5">
    <location>
        <begin position="268"/>
        <end position="286"/>
    </location>
</feature>
<evidence type="ECO:0000313" key="6">
    <source>
        <dbReference type="EMBL" id="RAO66024.1"/>
    </source>
</evidence>
<dbReference type="InterPro" id="IPR011701">
    <property type="entry name" value="MFS"/>
</dbReference>
<evidence type="ECO:0000256" key="5">
    <source>
        <dbReference type="SAM" id="Phobius"/>
    </source>
</evidence>
<evidence type="ECO:0000256" key="4">
    <source>
        <dbReference type="ARBA" id="ARBA00023136"/>
    </source>
</evidence>
<evidence type="ECO:0000256" key="1">
    <source>
        <dbReference type="ARBA" id="ARBA00004141"/>
    </source>
</evidence>
<feature type="transmembrane region" description="Helical" evidence="5">
    <location>
        <begin position="404"/>
        <end position="422"/>
    </location>
</feature>
<sequence>MAVSEDDQHPRFFRSTLFVIIIVSITAFTCPGLYYALNNLGAGGGTNPTIVNAANAIIFGVIAVSSPFIGAIVNRINPRLGLLIGSAFYTPYAGALYCADKFHTTWFLLFAAVLLGLSGAFLWISSAAILLGYCEEDRKGLAMSVKFAMQNLGGCVGAAVSLGLNIDRNYNGGVSRGTYIVFMLLMALGPIFGAMLPASKHVRRRDSKPVVVKKQPNIFREFVTLKLLLKAPAVLALIPLMIYVQWVLSYQWQFNYAYFTVRARALNSFVFYFLGLISSLGIGQVLDTPLLDRRNRAKVGFIISTLFGAAAWILAEVTQMRYSKTRPSLDFVDERYGLGAATFALWGCSDALTTTYLFWLVGTLTNDVNESALLGSIVGSTGCVGSALAFVVTVENFHLEGACSINLALFFLSVPSLFWVSFTQISSKTEGLMTVNSEEGGPVQK</sequence>
<dbReference type="EMBL" id="MIKG01000002">
    <property type="protein sequence ID" value="RAO66024.1"/>
    <property type="molecule type" value="Genomic_DNA"/>
</dbReference>
<protein>
    <recommendedName>
        <fullName evidence="8">Major facilitator superfamily (MFS) profile domain-containing protein</fullName>
    </recommendedName>
</protein>
<feature type="transmembrane region" description="Helical" evidence="5">
    <location>
        <begin position="227"/>
        <end position="248"/>
    </location>
</feature>
<dbReference type="OrthoDB" id="196103at2759"/>
<dbReference type="PANTHER" id="PTHR23294:SF59">
    <property type="entry name" value="UNC93-LIKE PROTEIN C922.05C"/>
    <property type="match status" value="1"/>
</dbReference>
<organism evidence="6 7">
    <name type="scientific">Talaromyces amestolkiae</name>
    <dbReference type="NCBI Taxonomy" id="1196081"/>
    <lineage>
        <taxon>Eukaryota</taxon>
        <taxon>Fungi</taxon>
        <taxon>Dikarya</taxon>
        <taxon>Ascomycota</taxon>
        <taxon>Pezizomycotina</taxon>
        <taxon>Eurotiomycetes</taxon>
        <taxon>Eurotiomycetidae</taxon>
        <taxon>Eurotiales</taxon>
        <taxon>Trichocomaceae</taxon>
        <taxon>Talaromyces</taxon>
        <taxon>Talaromyces sect. Talaromyces</taxon>
    </lineage>
</organism>
<accession>A0A364KR48</accession>
<feature type="transmembrane region" description="Helical" evidence="5">
    <location>
        <begin position="49"/>
        <end position="73"/>
    </location>
</feature>
<dbReference type="InterPro" id="IPR036259">
    <property type="entry name" value="MFS_trans_sf"/>
</dbReference>
<name>A0A364KR48_TALAM</name>